<dbReference type="AlphaFoldDB" id="A0ABD4T7Q6"/>
<accession>A0ABD4T7Q6</accession>
<keyword evidence="2" id="KW-1185">Reference proteome</keyword>
<dbReference type="RefSeq" id="WP_250833399.1">
    <property type="nucleotide sequence ID" value="NZ_JTHE03000104.1"/>
</dbReference>
<proteinExistence type="predicted"/>
<gene>
    <name evidence="1" type="ORF">QQ91_0018180</name>
</gene>
<dbReference type="EMBL" id="JTHE03000104">
    <property type="protein sequence ID" value="MCM1984753.1"/>
    <property type="molecule type" value="Genomic_DNA"/>
</dbReference>
<organism evidence="1 2">
    <name type="scientific">Lyngbya confervoides BDU141951</name>
    <dbReference type="NCBI Taxonomy" id="1574623"/>
    <lineage>
        <taxon>Bacteria</taxon>
        <taxon>Bacillati</taxon>
        <taxon>Cyanobacteriota</taxon>
        <taxon>Cyanophyceae</taxon>
        <taxon>Oscillatoriophycideae</taxon>
        <taxon>Oscillatoriales</taxon>
        <taxon>Microcoleaceae</taxon>
        <taxon>Lyngbya</taxon>
    </lineage>
</organism>
<reference evidence="1 2" key="1">
    <citation type="journal article" date="2015" name="Genome Announc.">
        <title>Draft Genome Sequence of Filamentous Marine Cyanobacterium Lyngbya confervoides Strain BDU141951.</title>
        <authorList>
            <person name="Chandrababunaidu M.M."/>
            <person name="Sen D."/>
            <person name="Tripathy S."/>
        </authorList>
    </citation>
    <scope>NUCLEOTIDE SEQUENCE [LARGE SCALE GENOMIC DNA]</scope>
    <source>
        <strain evidence="1 2">BDU141951</strain>
    </source>
</reference>
<name>A0ABD4T7Q6_9CYAN</name>
<sequence length="183" mass="20528">MTAKQDVFLNALASEMQYQLRGDLQIAHPAGGTWDDQSLCTAYYRKHPHSGIFAITCLPLWSLLILDWESALHQWLDSLFHIVGNSNWTKQSEPEIPDFSPSVDHFTLLLHLLTADFNSDIEALEALLHSTIFSLDFSQAAHCLDDLETHGLVSAGNLTDAGRQFLRQSQYAPYAEELEALSL</sequence>
<evidence type="ECO:0000313" key="2">
    <source>
        <dbReference type="Proteomes" id="UP000031561"/>
    </source>
</evidence>
<protein>
    <submittedName>
        <fullName evidence="1">Uncharacterized protein</fullName>
    </submittedName>
</protein>
<comment type="caution">
    <text evidence="1">The sequence shown here is derived from an EMBL/GenBank/DDBJ whole genome shotgun (WGS) entry which is preliminary data.</text>
</comment>
<dbReference type="Proteomes" id="UP000031561">
    <property type="component" value="Unassembled WGS sequence"/>
</dbReference>
<evidence type="ECO:0000313" key="1">
    <source>
        <dbReference type="EMBL" id="MCM1984753.1"/>
    </source>
</evidence>